<keyword evidence="7" id="KW-1185">Reference proteome</keyword>
<evidence type="ECO:0000256" key="5">
    <source>
        <dbReference type="RuleBase" id="RU363041"/>
    </source>
</evidence>
<sequence length="265" mass="27621">MIEIFSFLALGLAAGLLAGMLGIGGGVVVVPVLIWLFHRDGLSEQIIPHLAIGTSLAAIVFTSLSAIRAQHKRRAIDWQIVRLLAPATLLGGFVSGYLAGFIPAEILKTTFAAFLFLVGIQFILDWKPATHWRLPGRGGLWGAGLGIGSLSALLGIGGGNITVPFLHACNLDIKRAIAISTALGFPIALFGAAGFVLSGWGNAALPAGTVGYVSLPALGAISATAILVAPLGVRLAHDLPVKKLKRVFGLLVLAISTTMLWSIYF</sequence>
<feature type="transmembrane region" description="Helical" evidence="5">
    <location>
        <begin position="247"/>
        <end position="264"/>
    </location>
</feature>
<reference evidence="7" key="1">
    <citation type="submission" date="2020-03" db="EMBL/GenBank/DDBJ databases">
        <title>Complete genome sequence of sulfur-oxidizing bacterium skT11.</title>
        <authorList>
            <person name="Kanda M."/>
            <person name="Kojima H."/>
            <person name="Fukui M."/>
        </authorList>
    </citation>
    <scope>NUCLEOTIDE SEQUENCE [LARGE SCALE GENOMIC DNA]</scope>
    <source>
        <strain evidence="7">skT11</strain>
    </source>
</reference>
<accession>A0A6F8VH88</accession>
<protein>
    <recommendedName>
        <fullName evidence="5">Probable membrane transporter protein</fullName>
    </recommendedName>
</protein>
<dbReference type="InterPro" id="IPR002781">
    <property type="entry name" value="TM_pro_TauE-like"/>
</dbReference>
<organism evidence="6 7">
    <name type="scientific">Sulfurimicrobium lacus</name>
    <dbReference type="NCBI Taxonomy" id="2715678"/>
    <lineage>
        <taxon>Bacteria</taxon>
        <taxon>Pseudomonadati</taxon>
        <taxon>Pseudomonadota</taxon>
        <taxon>Betaproteobacteria</taxon>
        <taxon>Nitrosomonadales</taxon>
        <taxon>Sulfuricellaceae</taxon>
        <taxon>Sulfurimicrobium</taxon>
    </lineage>
</organism>
<comment type="subcellular location">
    <subcellularLocation>
        <location evidence="5">Cell membrane</location>
        <topology evidence="5">Multi-pass membrane protein</topology>
    </subcellularLocation>
    <subcellularLocation>
        <location evidence="1">Membrane</location>
        <topology evidence="1">Multi-pass membrane protein</topology>
    </subcellularLocation>
</comment>
<proteinExistence type="inferred from homology"/>
<dbReference type="PANTHER" id="PTHR43483">
    <property type="entry name" value="MEMBRANE TRANSPORTER PROTEIN HI_0806-RELATED"/>
    <property type="match status" value="1"/>
</dbReference>
<evidence type="ECO:0000313" key="7">
    <source>
        <dbReference type="Proteomes" id="UP000502260"/>
    </source>
</evidence>
<dbReference type="PANTHER" id="PTHR43483:SF3">
    <property type="entry name" value="MEMBRANE TRANSPORTER PROTEIN HI_0806-RELATED"/>
    <property type="match status" value="1"/>
</dbReference>
<feature type="transmembrane region" description="Helical" evidence="5">
    <location>
        <begin position="212"/>
        <end position="235"/>
    </location>
</feature>
<gene>
    <name evidence="6" type="ORF">SKTS_29650</name>
</gene>
<evidence type="ECO:0000256" key="1">
    <source>
        <dbReference type="ARBA" id="ARBA00004141"/>
    </source>
</evidence>
<comment type="similarity">
    <text evidence="5">Belongs to the 4-toluene sulfonate uptake permease (TSUP) (TC 2.A.102) family.</text>
</comment>
<dbReference type="Proteomes" id="UP000502260">
    <property type="component" value="Chromosome"/>
</dbReference>
<keyword evidence="4 5" id="KW-0472">Membrane</keyword>
<dbReference type="AlphaFoldDB" id="A0A6F8VH88"/>
<feature type="transmembrane region" description="Helical" evidence="5">
    <location>
        <begin position="176"/>
        <end position="200"/>
    </location>
</feature>
<evidence type="ECO:0000256" key="2">
    <source>
        <dbReference type="ARBA" id="ARBA00022692"/>
    </source>
</evidence>
<dbReference type="KEGG" id="slac:SKTS_29650"/>
<evidence type="ECO:0000313" key="6">
    <source>
        <dbReference type="EMBL" id="BCB28079.1"/>
    </source>
</evidence>
<dbReference type="RefSeq" id="WP_173066842.1">
    <property type="nucleotide sequence ID" value="NZ_AP022853.1"/>
</dbReference>
<feature type="transmembrane region" description="Helical" evidence="5">
    <location>
        <begin position="7"/>
        <end position="34"/>
    </location>
</feature>
<feature type="transmembrane region" description="Helical" evidence="5">
    <location>
        <begin position="46"/>
        <end position="67"/>
    </location>
</feature>
<dbReference type="GO" id="GO:0005886">
    <property type="term" value="C:plasma membrane"/>
    <property type="evidence" value="ECO:0007669"/>
    <property type="project" value="UniProtKB-SubCell"/>
</dbReference>
<name>A0A6F8VH88_9PROT</name>
<evidence type="ECO:0000256" key="3">
    <source>
        <dbReference type="ARBA" id="ARBA00022989"/>
    </source>
</evidence>
<dbReference type="EMBL" id="AP022853">
    <property type="protein sequence ID" value="BCB28079.1"/>
    <property type="molecule type" value="Genomic_DNA"/>
</dbReference>
<keyword evidence="5" id="KW-1003">Cell membrane</keyword>
<dbReference type="Pfam" id="PF01925">
    <property type="entry name" value="TauE"/>
    <property type="match status" value="1"/>
</dbReference>
<keyword evidence="2 5" id="KW-0812">Transmembrane</keyword>
<evidence type="ECO:0000256" key="4">
    <source>
        <dbReference type="ARBA" id="ARBA00023136"/>
    </source>
</evidence>
<feature type="transmembrane region" description="Helical" evidence="5">
    <location>
        <begin position="79"/>
        <end position="100"/>
    </location>
</feature>
<keyword evidence="3 5" id="KW-1133">Transmembrane helix</keyword>